<evidence type="ECO:0000313" key="4">
    <source>
        <dbReference type="Proteomes" id="UP000292702"/>
    </source>
</evidence>
<feature type="region of interest" description="Disordered" evidence="1">
    <location>
        <begin position="319"/>
        <end position="376"/>
    </location>
</feature>
<feature type="signal peptide" evidence="2">
    <location>
        <begin position="1"/>
        <end position="20"/>
    </location>
</feature>
<accession>A0A4R0RZL5</accession>
<dbReference type="Proteomes" id="UP000292702">
    <property type="component" value="Unassembled WGS sequence"/>
</dbReference>
<organism evidence="3 4">
    <name type="scientific">Steccherinum ochraceum</name>
    <dbReference type="NCBI Taxonomy" id="92696"/>
    <lineage>
        <taxon>Eukaryota</taxon>
        <taxon>Fungi</taxon>
        <taxon>Dikarya</taxon>
        <taxon>Basidiomycota</taxon>
        <taxon>Agaricomycotina</taxon>
        <taxon>Agaricomycetes</taxon>
        <taxon>Polyporales</taxon>
        <taxon>Steccherinaceae</taxon>
        <taxon>Steccherinum</taxon>
    </lineage>
</organism>
<comment type="caution">
    <text evidence="3">The sequence shown here is derived from an EMBL/GenBank/DDBJ whole genome shotgun (WGS) entry which is preliminary data.</text>
</comment>
<dbReference type="EMBL" id="RWJN01000058">
    <property type="protein sequence ID" value="TCD68734.1"/>
    <property type="molecule type" value="Genomic_DNA"/>
</dbReference>
<keyword evidence="2" id="KW-0732">Signal</keyword>
<keyword evidence="4" id="KW-1185">Reference proteome</keyword>
<dbReference type="OrthoDB" id="3356102at2759"/>
<proteinExistence type="predicted"/>
<feature type="compositionally biased region" description="Low complexity" evidence="1">
    <location>
        <begin position="319"/>
        <end position="350"/>
    </location>
</feature>
<evidence type="ECO:0000256" key="1">
    <source>
        <dbReference type="SAM" id="MobiDB-lite"/>
    </source>
</evidence>
<name>A0A4R0RZL5_9APHY</name>
<feature type="chain" id="PRO_5020496452" evidence="2">
    <location>
        <begin position="21"/>
        <end position="400"/>
    </location>
</feature>
<gene>
    <name evidence="3" type="ORF">EIP91_009880</name>
</gene>
<evidence type="ECO:0000256" key="2">
    <source>
        <dbReference type="SAM" id="SignalP"/>
    </source>
</evidence>
<feature type="compositionally biased region" description="Low complexity" evidence="1">
    <location>
        <begin position="366"/>
        <end position="376"/>
    </location>
</feature>
<reference evidence="3 4" key="1">
    <citation type="submission" date="2018-11" db="EMBL/GenBank/DDBJ databases">
        <title>Genome assembly of Steccherinum ochraceum LE-BIN_3174, the white-rot fungus of the Steccherinaceae family (The Residual Polyporoid clade, Polyporales, Basidiomycota).</title>
        <authorList>
            <person name="Fedorova T.V."/>
            <person name="Glazunova O.A."/>
            <person name="Landesman E.O."/>
            <person name="Moiseenko K.V."/>
            <person name="Psurtseva N.V."/>
            <person name="Savinova O.S."/>
            <person name="Shakhova N.V."/>
            <person name="Tyazhelova T.V."/>
            <person name="Vasina D.V."/>
        </authorList>
    </citation>
    <scope>NUCLEOTIDE SEQUENCE [LARGE SCALE GENOMIC DNA]</scope>
    <source>
        <strain evidence="3 4">LE-BIN_3174</strain>
    </source>
</reference>
<dbReference type="AlphaFoldDB" id="A0A4R0RZL5"/>
<protein>
    <submittedName>
        <fullName evidence="3">Uncharacterized protein</fullName>
    </submittedName>
</protein>
<sequence length="400" mass="41360">MLRLPTLASLLLLAVPHVLADPCVVFDANFNLYTFGLNGKDWNAGTQDSWTSGTAQDITASGRPPFDGTGTTCYMAQFYNAIYVMNGDKANPSDIHIYDAAAKSWSTQKVTTGSFDPSNFDVILDHDTNVFYGLSKGEVFFLNMDSLKAANPAGLSWTDVEASPFDASYEPVMALAQNHIHFLNVPGTPAGDANIFVIHFSYFQPEPQAFPLSDGSALPATHGQTASFFQEAGVQQEFAFIPDDGSATYVINVENNSTAKLPGPSTKDPKATYAAGITSLIQLDSTGAVSFLPYKQGDAATNAAAAWAKVANVAAAAPPGPNSNAANSSPSASGPSGSGTPSKTGSAGSKPTSGTQNMSGGGVDGTTNNSTDSSSALRSVGSASALLVLAGVFGIFACML</sequence>
<evidence type="ECO:0000313" key="3">
    <source>
        <dbReference type="EMBL" id="TCD68734.1"/>
    </source>
</evidence>